<dbReference type="EMBL" id="CABD030060125">
    <property type="status" value="NOT_ANNOTATED_CDS"/>
    <property type="molecule type" value="Genomic_DNA"/>
</dbReference>
<dbReference type="PANTHER" id="PTHR12517:SF0">
    <property type="entry name" value="INTERMEMBRANE LIPID TRANSFER PROTEIN VPS13B"/>
    <property type="match status" value="1"/>
</dbReference>
<dbReference type="EMBL" id="CABD030060126">
    <property type="status" value="NOT_ANNOTATED_CDS"/>
    <property type="molecule type" value="Genomic_DNA"/>
</dbReference>
<evidence type="ECO:0000259" key="3">
    <source>
        <dbReference type="Pfam" id="PF12624"/>
    </source>
</evidence>
<dbReference type="EMBL" id="CABD030060129">
    <property type="status" value="NOT_ANNOTATED_CDS"/>
    <property type="molecule type" value="Genomic_DNA"/>
</dbReference>
<sequence>MLESYVTPILMSYVNRYIKNLKPSDLQLSLWGGDVVLSKLELKLDVLEQELKLPFTFLSGHIHELRIHVPWTKLGSEPVVITINTMECILKLKDGIQDDHESCGSNSTNRSTAENTKSSIKPRRIQQAAPTDPDLPPGYVQSLIRRVVNNVNIVINNLILKYVEDDIVLSVNITSAECYTVGELWDRAFMDISATDLVLRKVINFSDCTVCLDKRNASGKIEFYQDPLLYKCSFRTRLHFTYDNLNSKMPSVIKIHTLVESLKLSITDQQLPMFIRIMQLGIALYYGEIGNFKEGEIEDLTCHNKDMLGNITLTEMQAESSYYSPQKVKSKEVLCWEQEGTTVEALMMGEPFFDCQIGFVGCRAMCLKGIMGVKDFEENMNRSETEACFFICGDNLSTKGFTYLTNSLFDYRSPENNGTRAEFILDSTHHKETYTEIAGMQRFGAFYMDYLYTMENTSGKGSTNQQDFSSGKSEDLGTVQEKSTKSLVIGPLDFRLDSSAVHRILKMIVCALEHEYEPYSRLKSDIKDENETILNPEEVAFLEEYIPTRHTSVTLLKCTCTISMAEFNLLDHLLPVIMGEKNSSNFMNTTNFQSLRPLPSIRILVDKINLEHSVPMYAEQLVHVVSSLTQPSDNLLHYCYVHCYLKIFGFQAGLTSLDCSGSYCLPVPIIPSFSAALYGKLLKLPTCWTKRSQIAITEGIFELPNLTIQATRAQTLLLQAIYQSWSHLGNVSSSAVIEALINEIFLSIEIGSCYVAQVDLELLASNDPPTSTS</sequence>
<dbReference type="EMBL" id="CABD030060132">
    <property type="status" value="NOT_ANNOTATED_CDS"/>
    <property type="molecule type" value="Genomic_DNA"/>
</dbReference>
<gene>
    <name evidence="4" type="primary">VPS13B</name>
</gene>
<keyword evidence="5" id="KW-1185">Reference proteome</keyword>
<reference evidence="5" key="1">
    <citation type="submission" date="2011-05" db="EMBL/GenBank/DDBJ databases">
        <title>Insights into the evolution of the great apes provided by the gorilla genome.</title>
        <authorList>
            <person name="Scally A."/>
        </authorList>
    </citation>
    <scope>NUCLEOTIDE SEQUENCE [LARGE SCALE GENOMIC DNA]</scope>
</reference>
<dbReference type="EMBL" id="CABD030060134">
    <property type="status" value="NOT_ANNOTATED_CDS"/>
    <property type="molecule type" value="Genomic_DNA"/>
</dbReference>
<dbReference type="PANTHER" id="PTHR12517">
    <property type="entry name" value="VACUOLAR PROTEIN SORTING-ASSOCIATED PROTEIN 13B"/>
    <property type="match status" value="1"/>
</dbReference>
<feature type="domain" description="Chorein N-terminal" evidence="3">
    <location>
        <begin position="313"/>
        <end position="748"/>
    </location>
</feature>
<organism evidence="4 5">
    <name type="scientific">Gorilla gorilla gorilla</name>
    <name type="common">Western lowland gorilla</name>
    <dbReference type="NCBI Taxonomy" id="9595"/>
    <lineage>
        <taxon>Eukaryota</taxon>
        <taxon>Metazoa</taxon>
        <taxon>Chordata</taxon>
        <taxon>Craniata</taxon>
        <taxon>Vertebrata</taxon>
        <taxon>Euteleostomi</taxon>
        <taxon>Mammalia</taxon>
        <taxon>Eutheria</taxon>
        <taxon>Euarchontoglires</taxon>
        <taxon>Primates</taxon>
        <taxon>Haplorrhini</taxon>
        <taxon>Catarrhini</taxon>
        <taxon>Hominidae</taxon>
        <taxon>Gorilla</taxon>
    </lineage>
</organism>
<dbReference type="GeneTree" id="ENSGT00940000154684"/>
<name>A0A2I2ZRV6_GORGO</name>
<feature type="compositionally biased region" description="Polar residues" evidence="2">
    <location>
        <begin position="103"/>
        <end position="119"/>
    </location>
</feature>
<dbReference type="EMBL" id="CABD030060130">
    <property type="status" value="NOT_ANNOTATED_CDS"/>
    <property type="molecule type" value="Genomic_DNA"/>
</dbReference>
<protein>
    <submittedName>
        <fullName evidence="4">Vacuolar protein sorting 13 homolog B</fullName>
    </submittedName>
</protein>
<evidence type="ECO:0000313" key="5">
    <source>
        <dbReference type="Proteomes" id="UP000001519"/>
    </source>
</evidence>
<accession>A0A2I2ZRV6</accession>
<dbReference type="InterPro" id="IPR039782">
    <property type="entry name" value="VPS13B"/>
</dbReference>
<evidence type="ECO:0000256" key="2">
    <source>
        <dbReference type="SAM" id="MobiDB-lite"/>
    </source>
</evidence>
<dbReference type="EMBL" id="CABD030060128">
    <property type="status" value="NOT_ANNOTATED_CDS"/>
    <property type="molecule type" value="Genomic_DNA"/>
</dbReference>
<dbReference type="Bgee" id="ENSGGOG00000034850">
    <property type="expression patterns" value="Expressed in testis and 6 other cell types or tissues"/>
</dbReference>
<reference evidence="4" key="3">
    <citation type="submission" date="2025-08" db="UniProtKB">
        <authorList>
            <consortium name="Ensembl"/>
        </authorList>
    </citation>
    <scope>IDENTIFICATION</scope>
</reference>
<dbReference type="EMBL" id="CABD030060133">
    <property type="status" value="NOT_ANNOTATED_CDS"/>
    <property type="molecule type" value="Genomic_DNA"/>
</dbReference>
<dbReference type="Ensembl" id="ENSGGOT00000043066.1">
    <property type="protein sequence ID" value="ENSGGOP00000049980.1"/>
    <property type="gene ID" value="ENSGGOG00000034850.2"/>
</dbReference>
<reference evidence="4 5" key="2">
    <citation type="journal article" date="2012" name="Nature">
        <title>Insights into hominid evolution from the gorilla genome sequence.</title>
        <authorList>
            <person name="Scally A."/>
            <person name="Dutheil J.Y."/>
            <person name="Hillier L.W."/>
            <person name="Jordan G.E."/>
            <person name="Goodhead I."/>
            <person name="Herrero J."/>
            <person name="Hobolth A."/>
            <person name="Lappalainen T."/>
            <person name="Mailund T."/>
            <person name="Marques-Bonet T."/>
            <person name="McCarthy S."/>
            <person name="Montgomery S.H."/>
            <person name="Schwalie P.C."/>
            <person name="Tang Y.A."/>
            <person name="Ward M.C."/>
            <person name="Xue Y."/>
            <person name="Yngvadottir B."/>
            <person name="Alkan C."/>
            <person name="Andersen L.N."/>
            <person name="Ayub Q."/>
            <person name="Ball E.V."/>
            <person name="Beal K."/>
            <person name="Bradley B.J."/>
            <person name="Chen Y."/>
            <person name="Clee C.M."/>
            <person name="Fitzgerald S."/>
            <person name="Graves T.A."/>
            <person name="Gu Y."/>
            <person name="Heath P."/>
            <person name="Heger A."/>
            <person name="Karakoc E."/>
            <person name="Kolb-Kokocinski A."/>
            <person name="Laird G.K."/>
            <person name="Lunter G."/>
            <person name="Meader S."/>
            <person name="Mort M."/>
            <person name="Mullikin J.C."/>
            <person name="Munch K."/>
            <person name="O'Connor T.D."/>
            <person name="Phillips A.D."/>
            <person name="Prado-Martinez J."/>
            <person name="Rogers A.S."/>
            <person name="Sajjadian S."/>
            <person name="Schmidt D."/>
            <person name="Shaw K."/>
            <person name="Simpson J.T."/>
            <person name="Stenson P.D."/>
            <person name="Turner D.J."/>
            <person name="Vigilant L."/>
            <person name="Vilella A.J."/>
            <person name="Whitener W."/>
            <person name="Zhu B."/>
            <person name="Cooper D.N."/>
            <person name="de Jong P."/>
            <person name="Dermitzakis E.T."/>
            <person name="Eichler E.E."/>
            <person name="Flicek P."/>
            <person name="Goldman N."/>
            <person name="Mundy N.I."/>
            <person name="Ning Z."/>
            <person name="Odom D.T."/>
            <person name="Ponting C.P."/>
            <person name="Quail M.A."/>
            <person name="Ryder O.A."/>
            <person name="Searle S.M."/>
            <person name="Warren W.C."/>
            <person name="Wilson R.K."/>
            <person name="Schierup M.H."/>
            <person name="Rogers J."/>
            <person name="Tyler-Smith C."/>
            <person name="Durbin R."/>
        </authorList>
    </citation>
    <scope>NUCLEOTIDE SEQUENCE [LARGE SCALE GENOMIC DNA]</scope>
</reference>
<evidence type="ECO:0000313" key="4">
    <source>
        <dbReference type="Ensembl" id="ENSGGOP00000049980.1"/>
    </source>
</evidence>
<dbReference type="EMBL" id="CABD030060127">
    <property type="status" value="NOT_ANNOTATED_CDS"/>
    <property type="molecule type" value="Genomic_DNA"/>
</dbReference>
<keyword evidence="1" id="KW-0813">Transport</keyword>
<dbReference type="AlphaFoldDB" id="A0A2I2ZRV6"/>
<feature type="domain" description="Chorein N-terminal" evidence="3">
    <location>
        <begin position="1"/>
        <end position="312"/>
    </location>
</feature>
<dbReference type="InterPro" id="IPR026854">
    <property type="entry name" value="VPS13_N"/>
</dbReference>
<dbReference type="Proteomes" id="UP000001519">
    <property type="component" value="Chromosome 8"/>
</dbReference>
<proteinExistence type="predicted"/>
<feature type="region of interest" description="Disordered" evidence="2">
    <location>
        <begin position="100"/>
        <end position="134"/>
    </location>
</feature>
<reference evidence="4" key="4">
    <citation type="submission" date="2025-09" db="UniProtKB">
        <authorList>
            <consortium name="Ensembl"/>
        </authorList>
    </citation>
    <scope>IDENTIFICATION</scope>
</reference>
<evidence type="ECO:0000256" key="1">
    <source>
        <dbReference type="ARBA" id="ARBA00022448"/>
    </source>
</evidence>
<dbReference type="EMBL" id="CABD030060131">
    <property type="status" value="NOT_ANNOTATED_CDS"/>
    <property type="molecule type" value="Genomic_DNA"/>
</dbReference>
<dbReference type="Pfam" id="PF12624">
    <property type="entry name" value="VPS13_N"/>
    <property type="match status" value="2"/>
</dbReference>